<protein>
    <submittedName>
        <fullName evidence="1">Uncharacterized protein</fullName>
    </submittedName>
</protein>
<organism evidence="1 2">
    <name type="scientific">Melastoma candidum</name>
    <dbReference type="NCBI Taxonomy" id="119954"/>
    <lineage>
        <taxon>Eukaryota</taxon>
        <taxon>Viridiplantae</taxon>
        <taxon>Streptophyta</taxon>
        <taxon>Embryophyta</taxon>
        <taxon>Tracheophyta</taxon>
        <taxon>Spermatophyta</taxon>
        <taxon>Magnoliopsida</taxon>
        <taxon>eudicotyledons</taxon>
        <taxon>Gunneridae</taxon>
        <taxon>Pentapetalae</taxon>
        <taxon>rosids</taxon>
        <taxon>malvids</taxon>
        <taxon>Myrtales</taxon>
        <taxon>Melastomataceae</taxon>
        <taxon>Melastomatoideae</taxon>
        <taxon>Melastomateae</taxon>
        <taxon>Melastoma</taxon>
    </lineage>
</organism>
<dbReference type="EMBL" id="CM042884">
    <property type="protein sequence ID" value="KAI4370548.1"/>
    <property type="molecule type" value="Genomic_DNA"/>
</dbReference>
<sequence>MLRRIETVYHPTMLWRLEMLRLPWMLRQLVTMYGLLVCLEKTFLSRVLVLDLPTADIVEDFVDDGFILEAVVNEEPLDDAQQLQVDFQFAIDFLCTAIIYSKASFKKFRTALRRTGLSPLTTMDEIVTYNLARKRYWLRWHDYEHDQHTKHKALQIEAQQKLMEAQTQHELGLLDVKIERKSHHLSIHCS</sequence>
<evidence type="ECO:0000313" key="1">
    <source>
        <dbReference type="EMBL" id="KAI4370548.1"/>
    </source>
</evidence>
<accession>A0ACB9QZ92</accession>
<evidence type="ECO:0000313" key="2">
    <source>
        <dbReference type="Proteomes" id="UP001057402"/>
    </source>
</evidence>
<keyword evidence="2" id="KW-1185">Reference proteome</keyword>
<name>A0ACB9QZ92_9MYRT</name>
<comment type="caution">
    <text evidence="1">The sequence shown here is derived from an EMBL/GenBank/DDBJ whole genome shotgun (WGS) entry which is preliminary data.</text>
</comment>
<gene>
    <name evidence="1" type="ORF">MLD38_018893</name>
</gene>
<proteinExistence type="predicted"/>
<dbReference type="Proteomes" id="UP001057402">
    <property type="component" value="Chromosome 5"/>
</dbReference>
<reference evidence="2" key="1">
    <citation type="journal article" date="2023" name="Front. Plant Sci.">
        <title>Chromosomal-level genome assembly of Melastoma candidum provides insights into trichome evolution.</title>
        <authorList>
            <person name="Zhong Y."/>
            <person name="Wu W."/>
            <person name="Sun C."/>
            <person name="Zou P."/>
            <person name="Liu Y."/>
            <person name="Dai S."/>
            <person name="Zhou R."/>
        </authorList>
    </citation>
    <scope>NUCLEOTIDE SEQUENCE [LARGE SCALE GENOMIC DNA]</scope>
</reference>